<feature type="compositionally biased region" description="Pro residues" evidence="1">
    <location>
        <begin position="127"/>
        <end position="137"/>
    </location>
</feature>
<dbReference type="EMBL" id="AVOT02077040">
    <property type="protein sequence ID" value="MBW0565205.1"/>
    <property type="molecule type" value="Genomic_DNA"/>
</dbReference>
<dbReference type="AlphaFoldDB" id="A0A9Q3PL65"/>
<name>A0A9Q3PL65_9BASI</name>
<comment type="caution">
    <text evidence="2">The sequence shown here is derived from an EMBL/GenBank/DDBJ whole genome shotgun (WGS) entry which is preliminary data.</text>
</comment>
<keyword evidence="3" id="KW-1185">Reference proteome</keyword>
<feature type="compositionally biased region" description="Polar residues" evidence="1">
    <location>
        <begin position="187"/>
        <end position="202"/>
    </location>
</feature>
<organism evidence="2 3">
    <name type="scientific">Austropuccinia psidii MF-1</name>
    <dbReference type="NCBI Taxonomy" id="1389203"/>
    <lineage>
        <taxon>Eukaryota</taxon>
        <taxon>Fungi</taxon>
        <taxon>Dikarya</taxon>
        <taxon>Basidiomycota</taxon>
        <taxon>Pucciniomycotina</taxon>
        <taxon>Pucciniomycetes</taxon>
        <taxon>Pucciniales</taxon>
        <taxon>Sphaerophragmiaceae</taxon>
        <taxon>Austropuccinia</taxon>
    </lineage>
</organism>
<evidence type="ECO:0000313" key="3">
    <source>
        <dbReference type="Proteomes" id="UP000765509"/>
    </source>
</evidence>
<evidence type="ECO:0000256" key="1">
    <source>
        <dbReference type="SAM" id="MobiDB-lite"/>
    </source>
</evidence>
<gene>
    <name evidence="2" type="ORF">O181_104920</name>
</gene>
<feature type="region of interest" description="Disordered" evidence="1">
    <location>
        <begin position="179"/>
        <end position="211"/>
    </location>
</feature>
<reference evidence="2" key="1">
    <citation type="submission" date="2021-03" db="EMBL/GenBank/DDBJ databases">
        <title>Draft genome sequence of rust myrtle Austropuccinia psidii MF-1, a brazilian biotype.</title>
        <authorList>
            <person name="Quecine M.C."/>
            <person name="Pachon D.M.R."/>
            <person name="Bonatelli M.L."/>
            <person name="Correr F.H."/>
            <person name="Franceschini L.M."/>
            <person name="Leite T.F."/>
            <person name="Margarido G.R.A."/>
            <person name="Almeida C.A."/>
            <person name="Ferrarezi J.A."/>
            <person name="Labate C.A."/>
        </authorList>
    </citation>
    <scope>NUCLEOTIDE SEQUENCE</scope>
    <source>
        <strain evidence="2">MF-1</strain>
    </source>
</reference>
<dbReference type="Proteomes" id="UP000765509">
    <property type="component" value="Unassembled WGS sequence"/>
</dbReference>
<accession>A0A9Q3PL65</accession>
<feature type="region of interest" description="Disordered" evidence="1">
    <location>
        <begin position="124"/>
        <end position="154"/>
    </location>
</feature>
<protein>
    <submittedName>
        <fullName evidence="2">Uncharacterized protein</fullName>
    </submittedName>
</protein>
<evidence type="ECO:0000313" key="2">
    <source>
        <dbReference type="EMBL" id="MBW0565205.1"/>
    </source>
</evidence>
<proteinExistence type="predicted"/>
<sequence length="256" mass="28875">MLSDKHARNACLLSDPSDHMARGVPDQEAVVITPLWSKMLKAFPIVHPPPRPPSDGHFTPQLEQSDYPTHKGWQWWEEIEAWANCHHVLSPMGFKCQSKFSFPSLTHFSSHNHTELVPLCIEQNQLNPPPQNSPVPSLPCEQTPWQPTPGPSGPQWLEDLFSGKQPKFHLISTFDSSEQTLPPFVEPSQTNEPPIPGPSQSSEQHEDVLTHEPEPAVALTQSMEEPFGKCQLYFFYSSQLCLTFPSTISIPLRNHH</sequence>